<protein>
    <submittedName>
        <fullName evidence="2">Uncharacterized protein</fullName>
    </submittedName>
</protein>
<feature type="compositionally biased region" description="Basic and acidic residues" evidence="1">
    <location>
        <begin position="64"/>
        <end position="76"/>
    </location>
</feature>
<evidence type="ECO:0000313" key="2">
    <source>
        <dbReference type="EMBL" id="GAV00845.1"/>
    </source>
</evidence>
<reference evidence="2 3" key="1">
    <citation type="journal article" date="2016" name="Nat. Commun.">
        <title>Extremotolerant tardigrade genome and improved radiotolerance of human cultured cells by tardigrade-unique protein.</title>
        <authorList>
            <person name="Hashimoto T."/>
            <person name="Horikawa D.D."/>
            <person name="Saito Y."/>
            <person name="Kuwahara H."/>
            <person name="Kozuka-Hata H."/>
            <person name="Shin-I T."/>
            <person name="Minakuchi Y."/>
            <person name="Ohishi K."/>
            <person name="Motoyama A."/>
            <person name="Aizu T."/>
            <person name="Enomoto A."/>
            <person name="Kondo K."/>
            <person name="Tanaka S."/>
            <person name="Hara Y."/>
            <person name="Koshikawa S."/>
            <person name="Sagara H."/>
            <person name="Miura T."/>
            <person name="Yokobori S."/>
            <person name="Miyagawa K."/>
            <person name="Suzuki Y."/>
            <person name="Kubo T."/>
            <person name="Oyama M."/>
            <person name="Kohara Y."/>
            <person name="Fujiyama A."/>
            <person name="Arakawa K."/>
            <person name="Katayama T."/>
            <person name="Toyoda A."/>
            <person name="Kunieda T."/>
        </authorList>
    </citation>
    <scope>NUCLEOTIDE SEQUENCE [LARGE SCALE GENOMIC DNA]</scope>
    <source>
        <strain evidence="2 3">YOKOZUNA-1</strain>
    </source>
</reference>
<gene>
    <name evidence="2" type="primary">RvY_11637-1</name>
    <name evidence="2" type="synonym">RvY_11637.1</name>
    <name evidence="2" type="ORF">RvY_11637</name>
</gene>
<proteinExistence type="predicted"/>
<sequence length="76" mass="8929">MEQYELSILTCTSFRLGSSWRYDSPERKEDPPMVPSSCSGCNTEERRHPERRKEQYGVHGTNLEPEKQHGPNDNRY</sequence>
<organism evidence="2 3">
    <name type="scientific">Ramazzottius varieornatus</name>
    <name type="common">Water bear</name>
    <name type="synonym">Tardigrade</name>
    <dbReference type="NCBI Taxonomy" id="947166"/>
    <lineage>
        <taxon>Eukaryota</taxon>
        <taxon>Metazoa</taxon>
        <taxon>Ecdysozoa</taxon>
        <taxon>Tardigrada</taxon>
        <taxon>Eutardigrada</taxon>
        <taxon>Parachela</taxon>
        <taxon>Hypsibioidea</taxon>
        <taxon>Ramazzottiidae</taxon>
        <taxon>Ramazzottius</taxon>
    </lineage>
</organism>
<feature type="region of interest" description="Disordered" evidence="1">
    <location>
        <begin position="21"/>
        <end position="76"/>
    </location>
</feature>
<dbReference type="EMBL" id="BDGG01000006">
    <property type="protein sequence ID" value="GAV00845.1"/>
    <property type="molecule type" value="Genomic_DNA"/>
</dbReference>
<feature type="compositionally biased region" description="Basic and acidic residues" evidence="1">
    <location>
        <begin position="43"/>
        <end position="56"/>
    </location>
</feature>
<comment type="caution">
    <text evidence="2">The sequence shown here is derived from an EMBL/GenBank/DDBJ whole genome shotgun (WGS) entry which is preliminary data.</text>
</comment>
<dbReference type="Proteomes" id="UP000186922">
    <property type="component" value="Unassembled WGS sequence"/>
</dbReference>
<accession>A0A1D1VGR6</accession>
<evidence type="ECO:0000313" key="3">
    <source>
        <dbReference type="Proteomes" id="UP000186922"/>
    </source>
</evidence>
<dbReference type="AlphaFoldDB" id="A0A1D1VGR6"/>
<evidence type="ECO:0000256" key="1">
    <source>
        <dbReference type="SAM" id="MobiDB-lite"/>
    </source>
</evidence>
<keyword evidence="3" id="KW-1185">Reference proteome</keyword>
<name>A0A1D1VGR6_RAMVA</name>